<reference evidence="8 9" key="1">
    <citation type="submission" date="2009-02" db="EMBL/GenBank/DDBJ databases">
        <title>Draft genome sequence of Clostridium asparagiforme (DSM 15981).</title>
        <authorList>
            <person name="Sudarsanam P."/>
            <person name="Ley R."/>
            <person name="Guruge J."/>
            <person name="Turnbaugh P.J."/>
            <person name="Mahowald M."/>
            <person name="Liep D."/>
            <person name="Gordon J."/>
        </authorList>
    </citation>
    <scope>NUCLEOTIDE SEQUENCE [LARGE SCALE GENOMIC DNA]</scope>
    <source>
        <strain evidence="8 9">DSM 15981</strain>
    </source>
</reference>
<dbReference type="EMBL" id="ACCJ01000242">
    <property type="protein sequence ID" value="EEG54680.1"/>
    <property type="molecule type" value="Genomic_DNA"/>
</dbReference>
<dbReference type="Pfam" id="PF07694">
    <property type="entry name" value="5TM-5TMR_LYT"/>
    <property type="match status" value="1"/>
</dbReference>
<keyword evidence="3 6" id="KW-0812">Transmembrane</keyword>
<feature type="transmembrane region" description="Helical" evidence="6">
    <location>
        <begin position="7"/>
        <end position="28"/>
    </location>
</feature>
<keyword evidence="2" id="KW-1003">Cell membrane</keyword>
<evidence type="ECO:0000256" key="3">
    <source>
        <dbReference type="ARBA" id="ARBA00022692"/>
    </source>
</evidence>
<keyword evidence="5 6" id="KW-0472">Membrane</keyword>
<gene>
    <name evidence="8" type="ORF">CLOSTASPAR_03252</name>
</gene>
<keyword evidence="4 6" id="KW-1133">Transmembrane helix</keyword>
<evidence type="ECO:0000313" key="9">
    <source>
        <dbReference type="Proteomes" id="UP000004756"/>
    </source>
</evidence>
<dbReference type="HOGENOM" id="CLU_020473_3_2_9"/>
<feature type="domain" description="Signal transduction histidine kinase 5TM receptor LytS transmembrane region" evidence="7">
    <location>
        <begin position="27"/>
        <end position="191"/>
    </location>
</feature>
<keyword evidence="9" id="KW-1185">Reference proteome</keyword>
<keyword evidence="8" id="KW-0675">Receptor</keyword>
<feature type="transmembrane region" description="Helical" evidence="6">
    <location>
        <begin position="74"/>
        <end position="98"/>
    </location>
</feature>
<organism evidence="8 9">
    <name type="scientific">[Clostridium] asparagiforme DSM 15981</name>
    <dbReference type="NCBI Taxonomy" id="518636"/>
    <lineage>
        <taxon>Bacteria</taxon>
        <taxon>Bacillati</taxon>
        <taxon>Bacillota</taxon>
        <taxon>Clostridia</taxon>
        <taxon>Lachnospirales</taxon>
        <taxon>Lachnospiraceae</taxon>
        <taxon>Enterocloster</taxon>
    </lineage>
</organism>
<feature type="transmembrane region" description="Helical" evidence="6">
    <location>
        <begin position="104"/>
        <end position="127"/>
    </location>
</feature>
<name>C0D1W3_9FIRM</name>
<proteinExistence type="predicted"/>
<dbReference type="RefSeq" id="WP_007712467.1">
    <property type="nucleotide sequence ID" value="NZ_GG657592.1"/>
</dbReference>
<evidence type="ECO:0000313" key="8">
    <source>
        <dbReference type="EMBL" id="EEG54680.1"/>
    </source>
</evidence>
<feature type="transmembrane region" description="Helical" evidence="6">
    <location>
        <begin position="139"/>
        <end position="162"/>
    </location>
</feature>
<dbReference type="GO" id="GO:0005886">
    <property type="term" value="C:plasma membrane"/>
    <property type="evidence" value="ECO:0007669"/>
    <property type="project" value="UniProtKB-SubCell"/>
</dbReference>
<feature type="non-terminal residue" evidence="8">
    <location>
        <position position="259"/>
    </location>
</feature>
<dbReference type="GO" id="GO:0071555">
    <property type="term" value="P:cell wall organization"/>
    <property type="evidence" value="ECO:0007669"/>
    <property type="project" value="InterPro"/>
</dbReference>
<dbReference type="InterPro" id="IPR011620">
    <property type="entry name" value="Sig_transdc_His_kinase_LytS_TM"/>
</dbReference>
<accession>C0D1W3</accession>
<comment type="caution">
    <text evidence="8">The sequence shown here is derived from an EMBL/GenBank/DDBJ whole genome shotgun (WGS) entry which is preliminary data.</text>
</comment>
<protein>
    <submittedName>
        <fullName evidence="8">LytS/YhcK-type transmembrane receptor domain protein</fullName>
    </submittedName>
</protein>
<sequence>MPNTMFFSLLLNIGLLVLIATLLTHVPFVRRLLLNSNNPVSGQIALALIFGAISIVSTYTGVRAQGAIVNTRVIGVLAAGLLGGPYAGMGAAVIGGMHRYLFDIGGFTAVSCAVSTFVEGLIGSAFSKRFKQGRLDGTGIFLITAAAEVAQMAIILLISRPFQAALDLVRLIAFPMITMNALGMVVFIRTFNRVFIEEDSVFAGKMRLALRIADQSLPHLRKGLYSTADMESTAQIIYQSISCAAVMITDTRKILAFCG</sequence>
<dbReference type="GO" id="GO:0000155">
    <property type="term" value="F:phosphorelay sensor kinase activity"/>
    <property type="evidence" value="ECO:0007669"/>
    <property type="project" value="InterPro"/>
</dbReference>
<dbReference type="Proteomes" id="UP000004756">
    <property type="component" value="Unassembled WGS sequence"/>
</dbReference>
<comment type="subcellular location">
    <subcellularLocation>
        <location evidence="1">Cell membrane</location>
        <topology evidence="1">Multi-pass membrane protein</topology>
    </subcellularLocation>
</comment>
<evidence type="ECO:0000256" key="4">
    <source>
        <dbReference type="ARBA" id="ARBA00022989"/>
    </source>
</evidence>
<evidence type="ECO:0000256" key="6">
    <source>
        <dbReference type="SAM" id="Phobius"/>
    </source>
</evidence>
<feature type="transmembrane region" description="Helical" evidence="6">
    <location>
        <begin position="40"/>
        <end position="62"/>
    </location>
</feature>
<evidence type="ECO:0000256" key="1">
    <source>
        <dbReference type="ARBA" id="ARBA00004651"/>
    </source>
</evidence>
<evidence type="ECO:0000259" key="7">
    <source>
        <dbReference type="Pfam" id="PF07694"/>
    </source>
</evidence>
<evidence type="ECO:0000256" key="2">
    <source>
        <dbReference type="ARBA" id="ARBA00022475"/>
    </source>
</evidence>
<evidence type="ECO:0000256" key="5">
    <source>
        <dbReference type="ARBA" id="ARBA00023136"/>
    </source>
</evidence>
<dbReference type="AlphaFoldDB" id="C0D1W3"/>
<feature type="transmembrane region" description="Helical" evidence="6">
    <location>
        <begin position="168"/>
        <end position="188"/>
    </location>
</feature>